<sequence>MYGFFMVDNGPGGFLDEKCCEIFENSIARLQHDCPDPQLLQVWCMTYMDSIGGRTIYRDIIITSLAHALHNCGGANTNTNTNANANADGNILVGLD</sequence>
<comment type="caution">
    <text evidence="1">The sequence shown here is derived from an EMBL/GenBank/DDBJ whole genome shotgun (WGS) entry which is preliminary data.</text>
</comment>
<dbReference type="Proteomes" id="UP000253472">
    <property type="component" value="Unassembled WGS sequence"/>
</dbReference>
<gene>
    <name evidence="1" type="ORF">Cantr_04270</name>
</gene>
<dbReference type="EMBL" id="QLNQ01000030">
    <property type="protein sequence ID" value="RCK54594.1"/>
    <property type="molecule type" value="Genomic_DNA"/>
</dbReference>
<evidence type="ECO:0000313" key="1">
    <source>
        <dbReference type="EMBL" id="RCK54594.1"/>
    </source>
</evidence>
<evidence type="ECO:0000313" key="2">
    <source>
        <dbReference type="Proteomes" id="UP000253472"/>
    </source>
</evidence>
<accession>A0A367XLR3</accession>
<protein>
    <submittedName>
        <fullName evidence="1">Uncharacterized protein</fullName>
    </submittedName>
</protein>
<dbReference type="AlphaFoldDB" id="A0A367XLR3"/>
<keyword evidence="2" id="KW-1185">Reference proteome</keyword>
<proteinExistence type="predicted"/>
<reference evidence="1 2" key="1">
    <citation type="submission" date="2018-06" db="EMBL/GenBank/DDBJ databases">
        <title>Whole genome sequencing of Candida tropicalis (genome annotated by CSBL at Korea University).</title>
        <authorList>
            <person name="Ahn J."/>
        </authorList>
    </citation>
    <scope>NUCLEOTIDE SEQUENCE [LARGE SCALE GENOMIC DNA]</scope>
    <source>
        <strain evidence="1 2">ATCC 20962</strain>
    </source>
</reference>
<organism evidence="1 2">
    <name type="scientific">Candida viswanathii</name>
    <dbReference type="NCBI Taxonomy" id="5486"/>
    <lineage>
        <taxon>Eukaryota</taxon>
        <taxon>Fungi</taxon>
        <taxon>Dikarya</taxon>
        <taxon>Ascomycota</taxon>
        <taxon>Saccharomycotina</taxon>
        <taxon>Pichiomycetes</taxon>
        <taxon>Debaryomycetaceae</taxon>
        <taxon>Candida/Lodderomyces clade</taxon>
        <taxon>Candida</taxon>
    </lineage>
</organism>
<name>A0A367XLR3_9ASCO</name>